<evidence type="ECO:0000256" key="2">
    <source>
        <dbReference type="SAM" id="Phobius"/>
    </source>
</evidence>
<feature type="transmembrane region" description="Helical" evidence="2">
    <location>
        <begin position="468"/>
        <end position="489"/>
    </location>
</feature>
<feature type="transmembrane region" description="Helical" evidence="2">
    <location>
        <begin position="501"/>
        <end position="522"/>
    </location>
</feature>
<keyword evidence="2" id="KW-1133">Transmembrane helix</keyword>
<sequence>MPHTPRPERRLPAAALLLGVLAVLGFTCYVGGITANSRVEGLPATDAFPALPDAEPPAYREDGPELLVCTDDAEDFAERNEGVQYNDRIANERDYEDCLADGFRDLAAAVAAAEPGTNIQVLPGRYAVEEAVLVETDGLQIEGLGDTPDDVQITANFGADTVLTAYAVEGLYVKGLTFGQARSAAVRLVGVRGAALDAVSAFQSDDTGILVEDSVGVLLTGCRAEAADNAGIRIAYAQADVTGCESTANTAGLEITGDNVNTAATANRLYGNATGLVVTDAGPQSDVTVAENLVYDNNTDDYDRAGTAACDTGADRPESHLCPDRTYPVGVGVLIADTDGVSVTANRIWNQEFTAVAAWGTPGPEGDGNRNTVADNTFGVRDDGRRERNRLDLWWDGVGTGNCFDEPGMHRSSPAALPGCDAVPESSRLLADPLRTLKTWQCGLDGTAADLPAGCDWFGARFTDRLEFQAAAVFAAALLFLTGAGWLAAVRAPDPPLAGQMTFSAIGTGAGGLLLLLAVWSGRADYEALAIGLWGIGWLLAGRSWFRCGMRTLGFLTGVIGLLAVLDGVDRGLWTVTPTPVSPSWLWLVLLPLWTLIALASAFGPRRREEEPSPIERTPVTAPSHDRWDW</sequence>
<feature type="region of interest" description="Disordered" evidence="1">
    <location>
        <begin position="609"/>
        <end position="630"/>
    </location>
</feature>
<evidence type="ECO:0000313" key="5">
    <source>
        <dbReference type="Proteomes" id="UP000305792"/>
    </source>
</evidence>
<organism evidence="4 5">
    <name type="scientific">Glycomyces paridis</name>
    <dbReference type="NCBI Taxonomy" id="2126555"/>
    <lineage>
        <taxon>Bacteria</taxon>
        <taxon>Bacillati</taxon>
        <taxon>Actinomycetota</taxon>
        <taxon>Actinomycetes</taxon>
        <taxon>Glycomycetales</taxon>
        <taxon>Glycomycetaceae</taxon>
        <taxon>Glycomyces</taxon>
    </lineage>
</organism>
<name>A0A4S8PHA7_9ACTN</name>
<proteinExistence type="predicted"/>
<dbReference type="RefSeq" id="WP_136528860.1">
    <property type="nucleotide sequence ID" value="NZ_STGX01000004.1"/>
</dbReference>
<evidence type="ECO:0000259" key="3">
    <source>
        <dbReference type="Pfam" id="PF13229"/>
    </source>
</evidence>
<dbReference type="EMBL" id="STGX01000004">
    <property type="protein sequence ID" value="THV29987.1"/>
    <property type="molecule type" value="Genomic_DNA"/>
</dbReference>
<feature type="transmembrane region" description="Helical" evidence="2">
    <location>
        <begin position="553"/>
        <end position="573"/>
    </location>
</feature>
<keyword evidence="2" id="KW-0472">Membrane</keyword>
<dbReference type="InterPro" id="IPR012334">
    <property type="entry name" value="Pectin_lyas_fold"/>
</dbReference>
<dbReference type="OrthoDB" id="5172916at2"/>
<dbReference type="Gene3D" id="2.160.20.10">
    <property type="entry name" value="Single-stranded right-handed beta-helix, Pectin lyase-like"/>
    <property type="match status" value="1"/>
</dbReference>
<dbReference type="InterPro" id="IPR011050">
    <property type="entry name" value="Pectin_lyase_fold/virulence"/>
</dbReference>
<dbReference type="Proteomes" id="UP000305792">
    <property type="component" value="Unassembled WGS sequence"/>
</dbReference>
<dbReference type="AlphaFoldDB" id="A0A4S8PHA7"/>
<dbReference type="Pfam" id="PF13229">
    <property type="entry name" value="Beta_helix"/>
    <property type="match status" value="1"/>
</dbReference>
<accession>A0A4S8PHA7</accession>
<feature type="transmembrane region" description="Helical" evidence="2">
    <location>
        <begin position="585"/>
        <end position="604"/>
    </location>
</feature>
<feature type="region of interest" description="Disordered" evidence="1">
    <location>
        <begin position="359"/>
        <end position="379"/>
    </location>
</feature>
<keyword evidence="5" id="KW-1185">Reference proteome</keyword>
<comment type="caution">
    <text evidence="4">The sequence shown here is derived from an EMBL/GenBank/DDBJ whole genome shotgun (WGS) entry which is preliminary data.</text>
</comment>
<evidence type="ECO:0000313" key="4">
    <source>
        <dbReference type="EMBL" id="THV29987.1"/>
    </source>
</evidence>
<dbReference type="InterPro" id="IPR039448">
    <property type="entry name" value="Beta_helix"/>
</dbReference>
<feature type="transmembrane region" description="Helical" evidence="2">
    <location>
        <begin position="528"/>
        <end position="546"/>
    </location>
</feature>
<gene>
    <name evidence="4" type="ORF">E9998_06280</name>
</gene>
<keyword evidence="2" id="KW-0812">Transmembrane</keyword>
<reference evidence="4 5" key="1">
    <citation type="journal article" date="2018" name="Int. J. Syst. Evol. Microbiol.">
        <title>Glycomyces paridis sp. nov., isolated from the medicinal plant Paris polyphylla.</title>
        <authorList>
            <person name="Fang X.M."/>
            <person name="Bai J.L."/>
            <person name="Su J."/>
            <person name="Zhao L.L."/>
            <person name="Liu H.Y."/>
            <person name="Ma B.P."/>
            <person name="Zhang Y.Q."/>
            <person name="Yu L.Y."/>
        </authorList>
    </citation>
    <scope>NUCLEOTIDE SEQUENCE [LARGE SCALE GENOMIC DNA]</scope>
    <source>
        <strain evidence="4 5">CPCC 204357</strain>
    </source>
</reference>
<dbReference type="SUPFAM" id="SSF51126">
    <property type="entry name" value="Pectin lyase-like"/>
    <property type="match status" value="1"/>
</dbReference>
<feature type="domain" description="Right handed beta helix" evidence="3">
    <location>
        <begin position="203"/>
        <end position="378"/>
    </location>
</feature>
<evidence type="ECO:0000256" key="1">
    <source>
        <dbReference type="SAM" id="MobiDB-lite"/>
    </source>
</evidence>
<protein>
    <recommendedName>
        <fullName evidence="3">Right handed beta helix domain-containing protein</fullName>
    </recommendedName>
</protein>